<protein>
    <submittedName>
        <fullName evidence="2">9211_t:CDS:1</fullName>
    </submittedName>
</protein>
<dbReference type="Gene3D" id="3.80.10.10">
    <property type="entry name" value="Ribonuclease Inhibitor"/>
    <property type="match status" value="1"/>
</dbReference>
<name>A0A9N9G017_9GLOM</name>
<dbReference type="AlphaFoldDB" id="A0A9N9G017"/>
<keyword evidence="3" id="KW-1185">Reference proteome</keyword>
<proteinExistence type="predicted"/>
<dbReference type="InterPro" id="IPR032675">
    <property type="entry name" value="LRR_dom_sf"/>
</dbReference>
<dbReference type="EMBL" id="CAJVPK010001054">
    <property type="protein sequence ID" value="CAG8568055.1"/>
    <property type="molecule type" value="Genomic_DNA"/>
</dbReference>
<sequence length="448" mass="53666">MESQLPTEILEKIIYFAKTSSEDISTVYSCALVNRLWCRVAIRILWKKPFKYVFDNYDDDRNHNRKNMSKSTKLLLCYFKFFNHCERINLKKWYIDLPETNDNTTSSPLFEYPYFLKDLDYVSFIFSIEKFIKFYLSSFLCRKYKSNWKGIKISNPTFLNSEFLNPETREKMKSKNSIFFKLDDSNIHSIRKNRYKRIVKIQTTILGQFLLKLFIRKGSMLNKLKLVCNDEIIHHWNQTCKYETLVNTVEILKYLGTIRELKVTDMAYNIEQSKILGELAITCSNLKHLDITFYRTYTKEKHIPSNDLASLILTQKSLTHFLYKGIATNMVPYSLITQSLSLKYIEFEKTDFKGLSIAFYGIAKCEVLECLIFKLCRFIDSEMLIPMFERNALPKLKEIRLSEWYYNYYKCEEELEKWIRWKRFKKTGSYLEYKNLITVSIYRSMDED</sequence>
<evidence type="ECO:0000313" key="3">
    <source>
        <dbReference type="Proteomes" id="UP000789706"/>
    </source>
</evidence>
<dbReference type="Proteomes" id="UP000789706">
    <property type="component" value="Unassembled WGS sequence"/>
</dbReference>
<organism evidence="2 3">
    <name type="scientific">Diversispora eburnea</name>
    <dbReference type="NCBI Taxonomy" id="1213867"/>
    <lineage>
        <taxon>Eukaryota</taxon>
        <taxon>Fungi</taxon>
        <taxon>Fungi incertae sedis</taxon>
        <taxon>Mucoromycota</taxon>
        <taxon>Glomeromycotina</taxon>
        <taxon>Glomeromycetes</taxon>
        <taxon>Diversisporales</taxon>
        <taxon>Diversisporaceae</taxon>
        <taxon>Diversispora</taxon>
    </lineage>
</organism>
<gene>
    <name evidence="2" type="ORF">DEBURN_LOCUS7934</name>
</gene>
<accession>A0A9N9G017</accession>
<evidence type="ECO:0000313" key="2">
    <source>
        <dbReference type="EMBL" id="CAG8568055.1"/>
    </source>
</evidence>
<evidence type="ECO:0000259" key="1">
    <source>
        <dbReference type="Pfam" id="PF12937"/>
    </source>
</evidence>
<feature type="domain" description="F-box" evidence="1">
    <location>
        <begin position="4"/>
        <end position="50"/>
    </location>
</feature>
<comment type="caution">
    <text evidence="2">The sequence shown here is derived from an EMBL/GenBank/DDBJ whole genome shotgun (WGS) entry which is preliminary data.</text>
</comment>
<reference evidence="2" key="1">
    <citation type="submission" date="2021-06" db="EMBL/GenBank/DDBJ databases">
        <authorList>
            <person name="Kallberg Y."/>
            <person name="Tangrot J."/>
            <person name="Rosling A."/>
        </authorList>
    </citation>
    <scope>NUCLEOTIDE SEQUENCE</scope>
    <source>
        <strain evidence="2">AZ414A</strain>
    </source>
</reference>
<dbReference type="SUPFAM" id="SSF52047">
    <property type="entry name" value="RNI-like"/>
    <property type="match status" value="1"/>
</dbReference>
<dbReference type="InterPro" id="IPR001810">
    <property type="entry name" value="F-box_dom"/>
</dbReference>
<dbReference type="Pfam" id="PF12937">
    <property type="entry name" value="F-box-like"/>
    <property type="match status" value="1"/>
</dbReference>
<dbReference type="OrthoDB" id="2374199at2759"/>